<evidence type="ECO:0000313" key="2">
    <source>
        <dbReference type="EMBL" id="CDZ99576.1"/>
    </source>
</evidence>
<organism evidence="2 3">
    <name type="scientific">Jeotgalicoccus saudimassiliensis</name>
    <dbReference type="NCBI Taxonomy" id="1461582"/>
    <lineage>
        <taxon>Bacteria</taxon>
        <taxon>Bacillati</taxon>
        <taxon>Bacillota</taxon>
        <taxon>Bacilli</taxon>
        <taxon>Bacillales</taxon>
        <taxon>Staphylococcaceae</taxon>
        <taxon>Jeotgalicoccus</taxon>
    </lineage>
</organism>
<feature type="domain" description="Ribosomal protein eL8/eL30/eS12/Gadd45" evidence="1">
    <location>
        <begin position="5"/>
        <end position="91"/>
    </location>
</feature>
<accession>A0A078M4G4</accession>
<dbReference type="OrthoDB" id="9794863at2"/>
<dbReference type="Pfam" id="PF01248">
    <property type="entry name" value="Ribosomal_L7Ae"/>
    <property type="match status" value="1"/>
</dbReference>
<dbReference type="GO" id="GO:0005840">
    <property type="term" value="C:ribosome"/>
    <property type="evidence" value="ECO:0007669"/>
    <property type="project" value="UniProtKB-KW"/>
</dbReference>
<dbReference type="SUPFAM" id="SSF55315">
    <property type="entry name" value="L30e-like"/>
    <property type="match status" value="1"/>
</dbReference>
<dbReference type="AlphaFoldDB" id="A0A078M4G4"/>
<dbReference type="STRING" id="1461582.BN1048_00540"/>
<dbReference type="InterPro" id="IPR029064">
    <property type="entry name" value="Ribosomal_eL30-like_sf"/>
</dbReference>
<proteinExistence type="predicted"/>
<dbReference type="RefSeq" id="WP_035808166.1">
    <property type="nucleotide sequence ID" value="NZ_CCSE01000001.1"/>
</dbReference>
<keyword evidence="2" id="KW-0687">Ribonucleoprotein</keyword>
<dbReference type="InterPro" id="IPR004038">
    <property type="entry name" value="Ribosomal_eL8/eL30/eS12/Gad45"/>
</dbReference>
<dbReference type="Gene3D" id="3.30.1330.30">
    <property type="match status" value="1"/>
</dbReference>
<protein>
    <submittedName>
        <fullName evidence="2">Putative ribosomal protein YlxQ</fullName>
    </submittedName>
</protein>
<sequence length="98" mass="10671">MNDRILNYIGLATGAGKTVTGEEKTLEAIKTGRTKVVLLASNAGKSTAKRIKDKCATYDVTVIDKYTNEELSQATGTYNRVVMAISDKGFARKIKELL</sequence>
<dbReference type="HOGENOM" id="CLU_157804_4_0_9"/>
<dbReference type="EMBL" id="CCSE01000001">
    <property type="protein sequence ID" value="CDZ99576.1"/>
    <property type="molecule type" value="Genomic_DNA"/>
</dbReference>
<dbReference type="eggNOG" id="COG1358">
    <property type="taxonomic scope" value="Bacteria"/>
</dbReference>
<keyword evidence="3" id="KW-1185">Reference proteome</keyword>
<dbReference type="Proteomes" id="UP000044136">
    <property type="component" value="Unassembled WGS sequence"/>
</dbReference>
<reference evidence="2 3" key="1">
    <citation type="submission" date="2014-07" db="EMBL/GenBank/DDBJ databases">
        <authorList>
            <person name="Urmite Genomes Urmite Genomes"/>
        </authorList>
    </citation>
    <scope>NUCLEOTIDE SEQUENCE [LARGE SCALE GENOMIC DNA]</scope>
    <source>
        <strain evidence="2 3">13MG44_air</strain>
    </source>
</reference>
<gene>
    <name evidence="2" type="primary">rplGA</name>
    <name evidence="2" type="ORF">BN1048_00540</name>
</gene>
<name>A0A078M4G4_9STAP</name>
<evidence type="ECO:0000259" key="1">
    <source>
        <dbReference type="Pfam" id="PF01248"/>
    </source>
</evidence>
<evidence type="ECO:0000313" key="3">
    <source>
        <dbReference type="Proteomes" id="UP000044136"/>
    </source>
</evidence>
<keyword evidence="2" id="KW-0689">Ribosomal protein</keyword>